<gene>
    <name evidence="6" type="ORF">FHW18_001596</name>
</gene>
<comment type="similarity">
    <text evidence="1">Belongs to the LysR transcriptional regulatory family.</text>
</comment>
<name>A0A7Y9ISN2_9BURK</name>
<keyword evidence="4" id="KW-0804">Transcription</keyword>
<sequence>MQLNSRQLRAFLLVAQQRNFSRAADLLGVTQSGLSVLIRDLETQIGFRLFDRTTRHVSLTEFGAEFHPVVERTLSDLESAVHRIARSASTQERCLTIGATQFMSTYVMPAAIAEFNASSRGVQARLVDSDRANICPLVESGKLDMAVGIFLRPGSGVQGAPLVEGSFSAVRAGSPSKRRKAIAWSDLAHETLILLPDENPIQQRVNEQLSRIERGHADLVFNHIETQVAMAETGAGVAIVPSLALPAFRRRKIEVQDLIDPVVPLEIWQIWNGAGRQRDDMATFTDFLKRYIAQWAG</sequence>
<dbReference type="InterPro" id="IPR005119">
    <property type="entry name" value="LysR_subst-bd"/>
</dbReference>
<evidence type="ECO:0000256" key="2">
    <source>
        <dbReference type="ARBA" id="ARBA00023015"/>
    </source>
</evidence>
<dbReference type="AlphaFoldDB" id="A0A7Y9ISN2"/>
<dbReference type="InterPro" id="IPR000847">
    <property type="entry name" value="LysR_HTH_N"/>
</dbReference>
<protein>
    <submittedName>
        <fullName evidence="6">DNA-binding transcriptional LysR family regulator</fullName>
    </submittedName>
</protein>
<dbReference type="GO" id="GO:0003700">
    <property type="term" value="F:DNA-binding transcription factor activity"/>
    <property type="evidence" value="ECO:0007669"/>
    <property type="project" value="InterPro"/>
</dbReference>
<dbReference type="InterPro" id="IPR036390">
    <property type="entry name" value="WH_DNA-bd_sf"/>
</dbReference>
<reference evidence="6 7" key="1">
    <citation type="submission" date="2020-07" db="EMBL/GenBank/DDBJ databases">
        <title>Genomic Encyclopedia of Type Strains, Phase IV (KMG-V): Genome sequencing to study the core and pangenomes of soil and plant-associated prokaryotes.</title>
        <authorList>
            <person name="Whitman W."/>
        </authorList>
    </citation>
    <scope>NUCLEOTIDE SEQUENCE [LARGE SCALE GENOMIC DNA]</scope>
    <source>
        <strain evidence="6 7">SAS40</strain>
    </source>
</reference>
<dbReference type="EMBL" id="JACBYR010000001">
    <property type="protein sequence ID" value="NYE82325.1"/>
    <property type="molecule type" value="Genomic_DNA"/>
</dbReference>
<evidence type="ECO:0000313" key="6">
    <source>
        <dbReference type="EMBL" id="NYE82325.1"/>
    </source>
</evidence>
<evidence type="ECO:0000259" key="5">
    <source>
        <dbReference type="PROSITE" id="PS50931"/>
    </source>
</evidence>
<dbReference type="SUPFAM" id="SSF46785">
    <property type="entry name" value="Winged helix' DNA-binding domain"/>
    <property type="match status" value="1"/>
</dbReference>
<dbReference type="FunFam" id="1.10.10.10:FF:000001">
    <property type="entry name" value="LysR family transcriptional regulator"/>
    <property type="match status" value="1"/>
</dbReference>
<evidence type="ECO:0000256" key="3">
    <source>
        <dbReference type="ARBA" id="ARBA00023125"/>
    </source>
</evidence>
<proteinExistence type="inferred from homology"/>
<dbReference type="PROSITE" id="PS50931">
    <property type="entry name" value="HTH_LYSR"/>
    <property type="match status" value="1"/>
</dbReference>
<keyword evidence="7" id="KW-1185">Reference proteome</keyword>
<dbReference type="PRINTS" id="PR00039">
    <property type="entry name" value="HTHLYSR"/>
</dbReference>
<dbReference type="Gene3D" id="1.10.10.10">
    <property type="entry name" value="Winged helix-like DNA-binding domain superfamily/Winged helix DNA-binding domain"/>
    <property type="match status" value="1"/>
</dbReference>
<evidence type="ECO:0000256" key="1">
    <source>
        <dbReference type="ARBA" id="ARBA00009437"/>
    </source>
</evidence>
<accession>A0A7Y9ISN2</accession>
<dbReference type="Proteomes" id="UP000542125">
    <property type="component" value="Unassembled WGS sequence"/>
</dbReference>
<dbReference type="RefSeq" id="WP_179585110.1">
    <property type="nucleotide sequence ID" value="NZ_JACBYR010000001.1"/>
</dbReference>
<dbReference type="SUPFAM" id="SSF53850">
    <property type="entry name" value="Periplasmic binding protein-like II"/>
    <property type="match status" value="1"/>
</dbReference>
<keyword evidence="3 6" id="KW-0238">DNA-binding</keyword>
<organism evidence="6 7">
    <name type="scientific">Pigmentiphaga litoralis</name>
    <dbReference type="NCBI Taxonomy" id="516702"/>
    <lineage>
        <taxon>Bacteria</taxon>
        <taxon>Pseudomonadati</taxon>
        <taxon>Pseudomonadota</taxon>
        <taxon>Betaproteobacteria</taxon>
        <taxon>Burkholderiales</taxon>
        <taxon>Alcaligenaceae</taxon>
        <taxon>Pigmentiphaga</taxon>
    </lineage>
</organism>
<comment type="caution">
    <text evidence="6">The sequence shown here is derived from an EMBL/GenBank/DDBJ whole genome shotgun (WGS) entry which is preliminary data.</text>
</comment>
<dbReference type="PANTHER" id="PTHR30419">
    <property type="entry name" value="HTH-TYPE TRANSCRIPTIONAL REGULATOR YBHD"/>
    <property type="match status" value="1"/>
</dbReference>
<dbReference type="InterPro" id="IPR050950">
    <property type="entry name" value="HTH-type_LysR_regulators"/>
</dbReference>
<dbReference type="InterPro" id="IPR036388">
    <property type="entry name" value="WH-like_DNA-bd_sf"/>
</dbReference>
<dbReference type="Gene3D" id="3.40.190.10">
    <property type="entry name" value="Periplasmic binding protein-like II"/>
    <property type="match status" value="2"/>
</dbReference>
<feature type="domain" description="HTH lysR-type" evidence="5">
    <location>
        <begin position="3"/>
        <end position="60"/>
    </location>
</feature>
<dbReference type="Pfam" id="PF03466">
    <property type="entry name" value="LysR_substrate"/>
    <property type="match status" value="1"/>
</dbReference>
<dbReference type="GO" id="GO:0003677">
    <property type="term" value="F:DNA binding"/>
    <property type="evidence" value="ECO:0007669"/>
    <property type="project" value="UniProtKB-KW"/>
</dbReference>
<dbReference type="Pfam" id="PF00126">
    <property type="entry name" value="HTH_1"/>
    <property type="match status" value="1"/>
</dbReference>
<keyword evidence="2" id="KW-0805">Transcription regulation</keyword>
<dbReference type="PANTHER" id="PTHR30419:SF30">
    <property type="entry name" value="LYSR FAMILY TRANSCRIPTIONAL REGULATOR"/>
    <property type="match status" value="1"/>
</dbReference>
<evidence type="ECO:0000313" key="7">
    <source>
        <dbReference type="Proteomes" id="UP000542125"/>
    </source>
</evidence>
<evidence type="ECO:0000256" key="4">
    <source>
        <dbReference type="ARBA" id="ARBA00023163"/>
    </source>
</evidence>
<dbReference type="GO" id="GO:0005829">
    <property type="term" value="C:cytosol"/>
    <property type="evidence" value="ECO:0007669"/>
    <property type="project" value="TreeGrafter"/>
</dbReference>